<dbReference type="InParanoid" id="A0A371RKR5"/>
<comment type="caution">
    <text evidence="3">The sequence shown here is derived from an EMBL/GenBank/DDBJ whole genome shotgun (WGS) entry which is preliminary data.</text>
</comment>
<keyword evidence="2" id="KW-1133">Transmembrane helix</keyword>
<keyword evidence="4" id="KW-1185">Reference proteome</keyword>
<evidence type="ECO:0000313" key="3">
    <source>
        <dbReference type="EMBL" id="RFB06049.1"/>
    </source>
</evidence>
<feature type="transmembrane region" description="Helical" evidence="2">
    <location>
        <begin position="55"/>
        <end position="75"/>
    </location>
</feature>
<dbReference type="AlphaFoldDB" id="A0A371RKR5"/>
<keyword evidence="2" id="KW-0472">Membrane</keyword>
<feature type="compositionally biased region" description="Acidic residues" evidence="1">
    <location>
        <begin position="17"/>
        <end position="26"/>
    </location>
</feature>
<organism evidence="3 4">
    <name type="scientific">Parvularcula marina</name>
    <dbReference type="NCBI Taxonomy" id="2292771"/>
    <lineage>
        <taxon>Bacteria</taxon>
        <taxon>Pseudomonadati</taxon>
        <taxon>Pseudomonadota</taxon>
        <taxon>Alphaproteobacteria</taxon>
        <taxon>Parvularculales</taxon>
        <taxon>Parvularculaceae</taxon>
        <taxon>Parvularcula</taxon>
    </lineage>
</organism>
<sequence length="76" mass="8320">MTIATDRKEEPDSALSEPEEEQENLEPVDLPGTPYPMDTTTEAVRQGHTGDGVRYILAISTLLAALALFAILFFVL</sequence>
<evidence type="ECO:0000256" key="2">
    <source>
        <dbReference type="SAM" id="Phobius"/>
    </source>
</evidence>
<feature type="region of interest" description="Disordered" evidence="1">
    <location>
        <begin position="1"/>
        <end position="38"/>
    </location>
</feature>
<dbReference type="Proteomes" id="UP000264589">
    <property type="component" value="Unassembled WGS sequence"/>
</dbReference>
<gene>
    <name evidence="3" type="ORF">DX908_12725</name>
</gene>
<protein>
    <submittedName>
        <fullName evidence="3">Uncharacterized protein</fullName>
    </submittedName>
</protein>
<keyword evidence="2" id="KW-0812">Transmembrane</keyword>
<dbReference type="EMBL" id="QUQO01000001">
    <property type="protein sequence ID" value="RFB06049.1"/>
    <property type="molecule type" value="Genomic_DNA"/>
</dbReference>
<name>A0A371RKR5_9PROT</name>
<evidence type="ECO:0000313" key="4">
    <source>
        <dbReference type="Proteomes" id="UP000264589"/>
    </source>
</evidence>
<reference evidence="3 4" key="1">
    <citation type="submission" date="2018-08" db="EMBL/GenBank/DDBJ databases">
        <title>Parvularcula sp. SM1705, isolated from surface water of the South Sea China.</title>
        <authorList>
            <person name="Sun L."/>
        </authorList>
    </citation>
    <scope>NUCLEOTIDE SEQUENCE [LARGE SCALE GENOMIC DNA]</scope>
    <source>
        <strain evidence="3 4">SM1705</strain>
    </source>
</reference>
<feature type="compositionally biased region" description="Basic and acidic residues" evidence="1">
    <location>
        <begin position="1"/>
        <end position="11"/>
    </location>
</feature>
<dbReference type="RefSeq" id="WP_116392682.1">
    <property type="nucleotide sequence ID" value="NZ_QUQO01000001.1"/>
</dbReference>
<evidence type="ECO:0000256" key="1">
    <source>
        <dbReference type="SAM" id="MobiDB-lite"/>
    </source>
</evidence>
<accession>A0A371RKR5</accession>
<proteinExistence type="predicted"/>